<gene>
    <name evidence="2" type="ORF">DU484_05500</name>
</gene>
<reference evidence="2 3" key="1">
    <citation type="submission" date="2018-07" db="EMBL/GenBank/DDBJ databases">
        <title>Genome sequences of Haloplanus sp. CBA1112.</title>
        <authorList>
            <person name="Kim Y.B."/>
            <person name="Roh S.W."/>
        </authorList>
    </citation>
    <scope>NUCLEOTIDE SEQUENCE [LARGE SCALE GENOMIC DNA]</scope>
    <source>
        <strain evidence="2 3">CBA1112</strain>
    </source>
</reference>
<keyword evidence="1" id="KW-1133">Transmembrane helix</keyword>
<feature type="transmembrane region" description="Helical" evidence="1">
    <location>
        <begin position="65"/>
        <end position="85"/>
    </location>
</feature>
<accession>A0A345EAZ7</accession>
<dbReference type="AlphaFoldDB" id="A0A345EAZ7"/>
<dbReference type="KEGG" id="haq:DU484_05500"/>
<organism evidence="2 3">
    <name type="scientific">Haloplanus rubicundus</name>
    <dbReference type="NCBI Taxonomy" id="1547898"/>
    <lineage>
        <taxon>Archaea</taxon>
        <taxon>Methanobacteriati</taxon>
        <taxon>Methanobacteriota</taxon>
        <taxon>Stenosarchaea group</taxon>
        <taxon>Halobacteria</taxon>
        <taxon>Halobacteriales</taxon>
        <taxon>Haloferacaceae</taxon>
        <taxon>Haloplanus</taxon>
    </lineage>
</organism>
<dbReference type="Proteomes" id="UP000252985">
    <property type="component" value="Chromosome"/>
</dbReference>
<dbReference type="GeneID" id="37286412"/>
<dbReference type="RefSeq" id="WP_114605323.1">
    <property type="nucleotide sequence ID" value="NZ_CP031148.1"/>
</dbReference>
<evidence type="ECO:0000313" key="2">
    <source>
        <dbReference type="EMBL" id="AXG09369.1"/>
    </source>
</evidence>
<proteinExistence type="predicted"/>
<keyword evidence="1" id="KW-0812">Transmembrane</keyword>
<protein>
    <submittedName>
        <fullName evidence="2">Uncharacterized protein</fullName>
    </submittedName>
</protein>
<evidence type="ECO:0000313" key="3">
    <source>
        <dbReference type="Proteomes" id="UP000252985"/>
    </source>
</evidence>
<feature type="transmembrane region" description="Helical" evidence="1">
    <location>
        <begin position="91"/>
        <end position="111"/>
    </location>
</feature>
<keyword evidence="1" id="KW-0472">Membrane</keyword>
<name>A0A345EAZ7_9EURY</name>
<dbReference type="EMBL" id="CP031148">
    <property type="protein sequence ID" value="AXG09369.1"/>
    <property type="molecule type" value="Genomic_DNA"/>
</dbReference>
<evidence type="ECO:0000256" key="1">
    <source>
        <dbReference type="SAM" id="Phobius"/>
    </source>
</evidence>
<feature type="transmembrane region" description="Helical" evidence="1">
    <location>
        <begin position="35"/>
        <end position="53"/>
    </location>
</feature>
<sequence>MADARRDGLLAVLTLAALVVVGVRTVGVTPFLRPLAAAVGVAGALVLEWAFLASPTLATGWERRGVPVVSAVAVVVAAAVLVPRAPWLVGAAAWGLVTYGGLLGCALVGWGNPVARVSTRRGR</sequence>